<feature type="compositionally biased region" description="Basic and acidic residues" evidence="1">
    <location>
        <begin position="92"/>
        <end position="105"/>
    </location>
</feature>
<proteinExistence type="predicted"/>
<dbReference type="OrthoDB" id="3565000at2759"/>
<feature type="compositionally biased region" description="Basic residues" evidence="1">
    <location>
        <begin position="82"/>
        <end position="91"/>
    </location>
</feature>
<feature type="region of interest" description="Disordered" evidence="1">
    <location>
        <begin position="1"/>
        <end position="27"/>
    </location>
</feature>
<dbReference type="PANTHER" id="PTHR35910">
    <property type="entry name" value="2EXR DOMAIN-CONTAINING PROTEIN"/>
    <property type="match status" value="1"/>
</dbReference>
<sequence>MTWADIAAGRKPTVSAPTTTDNESAAPPVPIVPVIQQAAKQPVASITAGLASMSVNDSRESVIRAPAFRTKATQAQANPKQNKNRRHRGGKKRIDEGNGKDEDRNPSTTGVALEKFHLFPDLPVELRFKIWRFSMAQRRLIELERGPNMDIPTGLGNGSHYWVRVCPRSRRPPAIMHVCRESREEAEKVYTLRCFDCRVSHNLPDSPELHEHYIWYNPQADIIFFGEDTCVSSYITVFGGNIEDIPAVAIVGSGKGETCCDHDDEAYGVDGGVDTMQALHGFDPSETLHDTRYGGCPGLKEVFIIVKSKLLLLKQGMIDDSITLRPTTNEGLTKGQISFKARFERRIARVEAEIPLPGVGENVWTGDQKPTFKFVSFAPIACGVDPREYDGMTVSRKNLWELRRGDWAFIKRTEAVTGCEIIIPDEEYPREDPREIGFHGVRKSIDAAKKAINEKLVICLFILVTANANSRAGCAEF</sequence>
<dbReference type="InterPro" id="IPR045518">
    <property type="entry name" value="2EXR"/>
</dbReference>
<keyword evidence="4" id="KW-1185">Reference proteome</keyword>
<organism evidence="3 4">
    <name type="scientific">Hyaloscypha hepaticicola</name>
    <dbReference type="NCBI Taxonomy" id="2082293"/>
    <lineage>
        <taxon>Eukaryota</taxon>
        <taxon>Fungi</taxon>
        <taxon>Dikarya</taxon>
        <taxon>Ascomycota</taxon>
        <taxon>Pezizomycotina</taxon>
        <taxon>Leotiomycetes</taxon>
        <taxon>Helotiales</taxon>
        <taxon>Hyaloscyphaceae</taxon>
        <taxon>Hyaloscypha</taxon>
    </lineage>
</organism>
<reference evidence="3 4" key="1">
    <citation type="submission" date="2016-05" db="EMBL/GenBank/DDBJ databases">
        <title>A degradative enzymes factory behind the ericoid mycorrhizal symbiosis.</title>
        <authorList>
            <consortium name="DOE Joint Genome Institute"/>
            <person name="Martino E."/>
            <person name="Morin E."/>
            <person name="Grelet G."/>
            <person name="Kuo A."/>
            <person name="Kohler A."/>
            <person name="Daghino S."/>
            <person name="Barry K."/>
            <person name="Choi C."/>
            <person name="Cichocki N."/>
            <person name="Clum A."/>
            <person name="Copeland A."/>
            <person name="Hainaut M."/>
            <person name="Haridas S."/>
            <person name="Labutti K."/>
            <person name="Lindquist E."/>
            <person name="Lipzen A."/>
            <person name="Khouja H.-R."/>
            <person name="Murat C."/>
            <person name="Ohm R."/>
            <person name="Olson A."/>
            <person name="Spatafora J."/>
            <person name="Veneault-Fourrey C."/>
            <person name="Henrissat B."/>
            <person name="Grigoriev I."/>
            <person name="Martin F."/>
            <person name="Perotto S."/>
        </authorList>
    </citation>
    <scope>NUCLEOTIDE SEQUENCE [LARGE SCALE GENOMIC DNA]</scope>
    <source>
        <strain evidence="3 4">UAMH 7357</strain>
    </source>
</reference>
<dbReference type="EMBL" id="KZ613472">
    <property type="protein sequence ID" value="PMD24706.1"/>
    <property type="molecule type" value="Genomic_DNA"/>
</dbReference>
<dbReference type="Pfam" id="PF20150">
    <property type="entry name" value="2EXR"/>
    <property type="match status" value="1"/>
</dbReference>
<feature type="region of interest" description="Disordered" evidence="1">
    <location>
        <begin position="67"/>
        <end position="108"/>
    </location>
</feature>
<evidence type="ECO:0000313" key="4">
    <source>
        <dbReference type="Proteomes" id="UP000235672"/>
    </source>
</evidence>
<gene>
    <name evidence="3" type="ORF">NA56DRAFT_741357</name>
</gene>
<accession>A0A2J6QEN7</accession>
<name>A0A2J6QEN7_9HELO</name>
<dbReference type="AlphaFoldDB" id="A0A2J6QEN7"/>
<protein>
    <recommendedName>
        <fullName evidence="2">2EXR domain-containing protein</fullName>
    </recommendedName>
</protein>
<dbReference type="CDD" id="cd00105">
    <property type="entry name" value="KH-I"/>
    <property type="match status" value="1"/>
</dbReference>
<feature type="domain" description="2EXR" evidence="2">
    <location>
        <begin position="116"/>
        <end position="223"/>
    </location>
</feature>
<evidence type="ECO:0000313" key="3">
    <source>
        <dbReference type="EMBL" id="PMD24706.1"/>
    </source>
</evidence>
<evidence type="ECO:0000256" key="1">
    <source>
        <dbReference type="SAM" id="MobiDB-lite"/>
    </source>
</evidence>
<dbReference type="PANTHER" id="PTHR35910:SF6">
    <property type="entry name" value="2EXR DOMAIN-CONTAINING PROTEIN"/>
    <property type="match status" value="1"/>
</dbReference>
<dbReference type="Proteomes" id="UP000235672">
    <property type="component" value="Unassembled WGS sequence"/>
</dbReference>
<evidence type="ECO:0000259" key="2">
    <source>
        <dbReference type="Pfam" id="PF20150"/>
    </source>
</evidence>